<dbReference type="InterPro" id="IPR007280">
    <property type="entry name" value="Peptidase_C_arc/bac"/>
</dbReference>
<reference evidence="9" key="1">
    <citation type="journal article" date="2019" name="Int. J. Syst. Evol. Microbiol.">
        <title>The Global Catalogue of Microorganisms (GCM) 10K type strain sequencing project: providing services to taxonomists for standard genome sequencing and annotation.</title>
        <authorList>
            <consortium name="The Broad Institute Genomics Platform"/>
            <consortium name="The Broad Institute Genome Sequencing Center for Infectious Disease"/>
            <person name="Wu L."/>
            <person name="Ma J."/>
        </authorList>
    </citation>
    <scope>NUCLEOTIDE SEQUENCE [LARGE SCALE GENOMIC DNA]</scope>
    <source>
        <strain evidence="9">JCM 18657</strain>
    </source>
</reference>
<gene>
    <name evidence="8" type="ORF">ACFQWB_14715</name>
</gene>
<dbReference type="PROSITE" id="PS51272">
    <property type="entry name" value="SLH"/>
    <property type="match status" value="3"/>
</dbReference>
<dbReference type="InterPro" id="IPR036852">
    <property type="entry name" value="Peptidase_S8/S53_dom_sf"/>
</dbReference>
<evidence type="ECO:0000256" key="4">
    <source>
        <dbReference type="ARBA" id="ARBA00022825"/>
    </source>
</evidence>
<feature type="active site" description="Charge relay system" evidence="5">
    <location>
        <position position="320"/>
    </location>
</feature>
<evidence type="ECO:0000256" key="5">
    <source>
        <dbReference type="PROSITE-ProRule" id="PRU01240"/>
    </source>
</evidence>
<dbReference type="InterPro" id="IPR023827">
    <property type="entry name" value="Peptidase_S8_Asp-AS"/>
</dbReference>
<dbReference type="EMBL" id="JBHTGQ010000039">
    <property type="protein sequence ID" value="MFC7751169.1"/>
    <property type="molecule type" value="Genomic_DNA"/>
</dbReference>
<dbReference type="Proteomes" id="UP001596528">
    <property type="component" value="Unassembled WGS sequence"/>
</dbReference>
<evidence type="ECO:0000259" key="7">
    <source>
        <dbReference type="PROSITE" id="PS51272"/>
    </source>
</evidence>
<accession>A0ABW2V4V5</accession>
<comment type="caution">
    <text evidence="8">The sequence shown here is derived from an EMBL/GenBank/DDBJ whole genome shotgun (WGS) entry which is preliminary data.</text>
</comment>
<dbReference type="Gene3D" id="3.40.50.200">
    <property type="entry name" value="Peptidase S8/S53 domain"/>
    <property type="match status" value="1"/>
</dbReference>
<evidence type="ECO:0000256" key="2">
    <source>
        <dbReference type="ARBA" id="ARBA00022670"/>
    </source>
</evidence>
<evidence type="ECO:0000256" key="3">
    <source>
        <dbReference type="ARBA" id="ARBA00022801"/>
    </source>
</evidence>
<feature type="domain" description="SLH" evidence="7">
    <location>
        <begin position="732"/>
        <end position="790"/>
    </location>
</feature>
<feature type="domain" description="SLH" evidence="7">
    <location>
        <begin position="856"/>
        <end position="911"/>
    </location>
</feature>
<dbReference type="SUPFAM" id="SSF89260">
    <property type="entry name" value="Collagen-binding domain"/>
    <property type="match status" value="2"/>
</dbReference>
<dbReference type="InterPro" id="IPR001119">
    <property type="entry name" value="SLH_dom"/>
</dbReference>
<evidence type="ECO:0000313" key="9">
    <source>
        <dbReference type="Proteomes" id="UP001596528"/>
    </source>
</evidence>
<organism evidence="8 9">
    <name type="scientific">Paenibacillus thermoaerophilus</name>
    <dbReference type="NCBI Taxonomy" id="1215385"/>
    <lineage>
        <taxon>Bacteria</taxon>
        <taxon>Bacillati</taxon>
        <taxon>Bacillota</taxon>
        <taxon>Bacilli</taxon>
        <taxon>Bacillales</taxon>
        <taxon>Paenibacillaceae</taxon>
        <taxon>Paenibacillus</taxon>
    </lineage>
</organism>
<dbReference type="Pfam" id="PF00082">
    <property type="entry name" value="Peptidase_S8"/>
    <property type="match status" value="1"/>
</dbReference>
<dbReference type="Gene3D" id="2.60.120.380">
    <property type="match status" value="3"/>
</dbReference>
<dbReference type="PROSITE" id="PS51892">
    <property type="entry name" value="SUBTILASE"/>
    <property type="match status" value="1"/>
</dbReference>
<dbReference type="InterPro" id="IPR000209">
    <property type="entry name" value="Peptidase_S8/S53_dom"/>
</dbReference>
<keyword evidence="2 5" id="KW-0645">Protease</keyword>
<dbReference type="PROSITE" id="PS00138">
    <property type="entry name" value="SUBTILASE_SER"/>
    <property type="match status" value="1"/>
</dbReference>
<name>A0ABW2V4V5_9BACL</name>
<dbReference type="PANTHER" id="PTHR43399">
    <property type="entry name" value="SUBTILISIN-RELATED"/>
    <property type="match status" value="1"/>
</dbReference>
<evidence type="ECO:0000256" key="1">
    <source>
        <dbReference type="ARBA" id="ARBA00011073"/>
    </source>
</evidence>
<dbReference type="PANTHER" id="PTHR43399:SF4">
    <property type="entry name" value="CELL WALL-ASSOCIATED PROTEASE"/>
    <property type="match status" value="1"/>
</dbReference>
<proteinExistence type="inferred from homology"/>
<keyword evidence="4 5" id="KW-0720">Serine protease</keyword>
<keyword evidence="9" id="KW-1185">Reference proteome</keyword>
<dbReference type="Pfam" id="PF00395">
    <property type="entry name" value="SLH"/>
    <property type="match status" value="3"/>
</dbReference>
<dbReference type="InterPro" id="IPR015500">
    <property type="entry name" value="Peptidase_S8_subtilisin-rel"/>
</dbReference>
<dbReference type="InterPro" id="IPR022398">
    <property type="entry name" value="Peptidase_S8_His-AS"/>
</dbReference>
<protein>
    <submittedName>
        <fullName evidence="8">S8 family serine peptidase</fullName>
    </submittedName>
</protein>
<evidence type="ECO:0000313" key="8">
    <source>
        <dbReference type="EMBL" id="MFC7751169.1"/>
    </source>
</evidence>
<dbReference type="PROSITE" id="PS00136">
    <property type="entry name" value="SUBTILASE_ASP"/>
    <property type="match status" value="1"/>
</dbReference>
<evidence type="ECO:0000256" key="6">
    <source>
        <dbReference type="RuleBase" id="RU003355"/>
    </source>
</evidence>
<dbReference type="InterPro" id="IPR023828">
    <property type="entry name" value="Peptidase_S8_Ser-AS"/>
</dbReference>
<dbReference type="PROSITE" id="PS00137">
    <property type="entry name" value="SUBTILASE_HIS"/>
    <property type="match status" value="1"/>
</dbReference>
<dbReference type="SUPFAM" id="SSF52743">
    <property type="entry name" value="Subtilisin-like"/>
    <property type="match status" value="1"/>
</dbReference>
<dbReference type="RefSeq" id="WP_170209526.1">
    <property type="nucleotide sequence ID" value="NZ_JBHTGQ010000039.1"/>
</dbReference>
<feature type="active site" description="Charge relay system" evidence="5">
    <location>
        <position position="135"/>
    </location>
</feature>
<keyword evidence="3 5" id="KW-0378">Hydrolase</keyword>
<sequence>MQPAASIVRATGGYGASFSGDRQSPAFDGTWIVKWASPAGMPDAMALETDVVQRLEATPNAAVIRPKRGIPADEWQRRWQSDTAVAYLTPNQIVRSHAKPSDPYVSFQEYLGLIGAEAAWELNVDLTPVKVAIVDTGIDYDHPELKDAVDEGINLVQPGKPAKDDNGHGTNVAGIIAAVRNNKGIAGLANHVRLLPVKALDRTGNGKEAQLGEGIRYAVEQGAKVIVLSVGLMKDDPFIREAVEYAESRDCVLVAATGNEEGPYVNYPAAYPTVLAVGGIKLDGSVEPRSNYGPEVDLVAPWNVYTTKPGGRYEYKDGTSMAAPQVAAAAALVRGRQPGLKAYEVRSLLKQTAQDIADPGWDERTGYGIVRIDRALTEPVLRDPAEPNNNRLSASPFPVHSFVSGEWMPGDEDWFWFEAPESGMLDIKLHAISGEEKLAVTGFLGPNDSQEGPYHLSSVQPVLTLSVPKGRSYLRVTGGNRHLLYRISSELRMAPDEFESNNRPYTAYTLPERSQVLTGTFHTADDQDWFLFQPSKRGSLRVQIAPSSKRMDPILTLIQPNKTPKDIDEGGLGKPEVLPAIEVSPGVAYYIGVRNYDPFAPVGTYKLQVDYVPAANDPHEPNDKSYQATAISFGAAYEGIIDETEDEDWFAFHVEHDSLLDIAVTGGGNDQTYKLALFDSNVNERDQTSGAGGGTGIQWTARVNQPGTYYLRITSDRKNLFRSYNLTVNQTKLVEGFLDIDGHWAEKQMVSSVRSGWMTGYDGYAFKPDRYITRAEIAASLGRALKLSAGGDAVAFADVPAEHWAYGAIQALAARGWLQGYADGTFAPERPVTRAEMAVLVGRVLRIPVKNIGPASSPFKDVPVGHWAQPMLRQMYAGGWIDGYDNGTFRPNDNATRAEWAVMLTGMFKRG</sequence>
<dbReference type="Pfam" id="PF04151">
    <property type="entry name" value="PPC"/>
    <property type="match status" value="1"/>
</dbReference>
<dbReference type="InterPro" id="IPR051048">
    <property type="entry name" value="Peptidase_S8/S53_subtilisin"/>
</dbReference>
<feature type="active site" description="Charge relay system" evidence="5">
    <location>
        <position position="168"/>
    </location>
</feature>
<comment type="similarity">
    <text evidence="1 5 6">Belongs to the peptidase S8 family.</text>
</comment>
<feature type="domain" description="SLH" evidence="7">
    <location>
        <begin position="792"/>
        <end position="855"/>
    </location>
</feature>
<dbReference type="PRINTS" id="PR00723">
    <property type="entry name" value="SUBTILISIN"/>
</dbReference>